<reference evidence="6" key="1">
    <citation type="submission" date="2021-03" db="EMBL/GenBank/DDBJ databases">
        <title>Whole genome sequence of Streptomyces bomunensis MMS17-BM035.</title>
        <authorList>
            <person name="Lee J.H."/>
        </authorList>
    </citation>
    <scope>NUCLEOTIDE SEQUENCE</scope>
    <source>
        <strain evidence="6">MMS17-BM035</strain>
    </source>
</reference>
<dbReference type="Proteomes" id="UP000670475">
    <property type="component" value="Unassembled WGS sequence"/>
</dbReference>
<feature type="binding site" evidence="2">
    <location>
        <position position="39"/>
    </location>
    <ligand>
        <name>CoA</name>
        <dbReference type="ChEBI" id="CHEBI:57287"/>
    </ligand>
</feature>
<evidence type="ECO:0000259" key="4">
    <source>
        <dbReference type="Pfam" id="PF01648"/>
    </source>
</evidence>
<keyword evidence="3" id="KW-0460">Magnesium</keyword>
<feature type="binding site" evidence="2">
    <location>
        <position position="105"/>
    </location>
    <ligand>
        <name>CoA</name>
        <dbReference type="ChEBI" id="CHEBI:57287"/>
    </ligand>
</feature>
<evidence type="ECO:0000259" key="5">
    <source>
        <dbReference type="Pfam" id="PF17837"/>
    </source>
</evidence>
<dbReference type="SUPFAM" id="SSF56214">
    <property type="entry name" value="4'-phosphopantetheinyl transferase"/>
    <property type="match status" value="1"/>
</dbReference>
<evidence type="ECO:0000256" key="3">
    <source>
        <dbReference type="PIRSR" id="PIRSR603542-2"/>
    </source>
</evidence>
<dbReference type="EMBL" id="JAGIQL010000035">
    <property type="protein sequence ID" value="MBP0458155.1"/>
    <property type="molecule type" value="Genomic_DNA"/>
</dbReference>
<feature type="domain" description="4'-phosphopantetheinyl transferase N-terminal" evidence="5">
    <location>
        <begin position="27"/>
        <end position="94"/>
    </location>
</feature>
<feature type="binding site" evidence="3">
    <location>
        <position position="107"/>
    </location>
    <ligand>
        <name>Mg(2+)</name>
        <dbReference type="ChEBI" id="CHEBI:18420"/>
    </ligand>
</feature>
<gene>
    <name evidence="6" type="ORF">JFN87_11670</name>
</gene>
<dbReference type="PANTHER" id="PTHR38096">
    <property type="entry name" value="ENTEROBACTIN SYNTHASE COMPONENT D"/>
    <property type="match status" value="1"/>
</dbReference>
<comment type="cofactor">
    <cofactor evidence="3">
        <name>Mg(2+)</name>
        <dbReference type="ChEBI" id="CHEBI:18420"/>
    </cofactor>
</comment>
<feature type="binding site" evidence="2">
    <location>
        <position position="47"/>
    </location>
    <ligand>
        <name>CoA</name>
        <dbReference type="ChEBI" id="CHEBI:57287"/>
    </ligand>
</feature>
<organism evidence="6 7">
    <name type="scientific">Streptomyces montanisoli</name>
    <dbReference type="NCBI Taxonomy" id="2798581"/>
    <lineage>
        <taxon>Bacteria</taxon>
        <taxon>Bacillati</taxon>
        <taxon>Actinomycetota</taxon>
        <taxon>Actinomycetes</taxon>
        <taxon>Kitasatosporales</taxon>
        <taxon>Streptomycetaceae</taxon>
        <taxon>Streptomyces</taxon>
    </lineage>
</organism>
<evidence type="ECO:0000313" key="7">
    <source>
        <dbReference type="Proteomes" id="UP000670475"/>
    </source>
</evidence>
<dbReference type="GO" id="GO:0009366">
    <property type="term" value="C:enterobactin synthetase complex"/>
    <property type="evidence" value="ECO:0007669"/>
    <property type="project" value="InterPro"/>
</dbReference>
<accession>A0A940RVC3</accession>
<feature type="binding site" evidence="2">
    <location>
        <position position="164"/>
    </location>
    <ligand>
        <name>CoA</name>
        <dbReference type="ChEBI" id="CHEBI:57287"/>
    </ligand>
</feature>
<proteinExistence type="predicted"/>
<dbReference type="PRINTS" id="PR01399">
    <property type="entry name" value="ENTSNTHTASED"/>
</dbReference>
<dbReference type="InterPro" id="IPR003542">
    <property type="entry name" value="Enbac_synth_compD-like"/>
</dbReference>
<evidence type="ECO:0000256" key="1">
    <source>
        <dbReference type="ARBA" id="ARBA00022679"/>
    </source>
</evidence>
<dbReference type="Gene3D" id="3.90.470.20">
    <property type="entry name" value="4'-phosphopantetheinyl transferase domain"/>
    <property type="match status" value="1"/>
</dbReference>
<keyword evidence="3" id="KW-0479">Metal-binding</keyword>
<dbReference type="RefSeq" id="WP_209339919.1">
    <property type="nucleotide sequence ID" value="NZ_JAGIQL010000035.1"/>
</dbReference>
<feature type="binding site" evidence="2">
    <location>
        <begin position="83"/>
        <end position="84"/>
    </location>
    <ligand>
        <name>CoA</name>
        <dbReference type="ChEBI" id="CHEBI:57287"/>
    </ligand>
</feature>
<dbReference type="GO" id="GO:0008897">
    <property type="term" value="F:holo-[acyl-carrier-protein] synthase activity"/>
    <property type="evidence" value="ECO:0007669"/>
    <property type="project" value="InterPro"/>
</dbReference>
<dbReference type="GO" id="GO:0000287">
    <property type="term" value="F:magnesium ion binding"/>
    <property type="evidence" value="ECO:0007669"/>
    <property type="project" value="InterPro"/>
</dbReference>
<feature type="domain" description="4'-phosphopantetheinyl transferase" evidence="4">
    <location>
        <begin position="101"/>
        <end position="182"/>
    </location>
</feature>
<dbReference type="InterPro" id="IPR041354">
    <property type="entry name" value="4PPT_N"/>
</dbReference>
<dbReference type="InterPro" id="IPR037143">
    <property type="entry name" value="4-PPantetheinyl_Trfase_dom_sf"/>
</dbReference>
<feature type="binding site" evidence="2">
    <location>
        <position position="150"/>
    </location>
    <ligand>
        <name>CoA</name>
        <dbReference type="ChEBI" id="CHEBI:57287"/>
    </ligand>
</feature>
<dbReference type="Pfam" id="PF17837">
    <property type="entry name" value="4PPT_N"/>
    <property type="match status" value="1"/>
</dbReference>
<feature type="binding site" evidence="3">
    <location>
        <position position="106"/>
    </location>
    <ligand>
        <name>Mg(2+)</name>
        <dbReference type="ChEBI" id="CHEBI:18420"/>
    </ligand>
</feature>
<dbReference type="Pfam" id="PF01648">
    <property type="entry name" value="ACPS"/>
    <property type="match status" value="1"/>
</dbReference>
<feature type="binding site" evidence="2">
    <location>
        <position position="154"/>
    </location>
    <ligand>
        <name>CoA</name>
        <dbReference type="ChEBI" id="CHEBI:57287"/>
    </ligand>
</feature>
<keyword evidence="7" id="KW-1185">Reference proteome</keyword>
<dbReference type="AlphaFoldDB" id="A0A940RVC3"/>
<evidence type="ECO:0000256" key="2">
    <source>
        <dbReference type="PIRSR" id="PIRSR603542-1"/>
    </source>
</evidence>
<dbReference type="InterPro" id="IPR008278">
    <property type="entry name" value="4-PPantetheinyl_Trfase_dom"/>
</dbReference>
<comment type="caution">
    <text evidence="6">The sequence shown here is derived from an EMBL/GenBank/DDBJ whole genome shotgun (WGS) entry which is preliminary data.</text>
</comment>
<keyword evidence="1 6" id="KW-0808">Transferase</keyword>
<dbReference type="GO" id="GO:0009239">
    <property type="term" value="P:enterobactin biosynthetic process"/>
    <property type="evidence" value="ECO:0007669"/>
    <property type="project" value="InterPro"/>
</dbReference>
<name>A0A940RVC3_9ACTN</name>
<sequence length="230" mass="24890">MIAELLPRSVTAYDTFADASGDVLFPEEEAVVARAVDKRRREFATVRELARTAMAELGIAPAPLLPDRRGAPRWPEGIVGSMTHCDGYRAVAVARAREVYAIGVDAEPNDPLPDGVLDVVTVPAERAVLAELAASHPRVAWDRLVFSAKESIFKAWYPRTRHELDFTEAEVVPVPEGEAAGTFTFTLAPGPDAPDTRWLTVARGRWTVGDGIVVTALSLPAANLPAQRRG</sequence>
<dbReference type="PANTHER" id="PTHR38096:SF1">
    <property type="entry name" value="ENTEROBACTIN SYNTHASE COMPONENT D"/>
    <property type="match status" value="1"/>
</dbReference>
<protein>
    <submittedName>
        <fullName evidence="6">4'-phosphopantetheinyl transferase superfamily protein</fullName>
    </submittedName>
</protein>
<dbReference type="GO" id="GO:0005886">
    <property type="term" value="C:plasma membrane"/>
    <property type="evidence" value="ECO:0007669"/>
    <property type="project" value="TreeGrafter"/>
</dbReference>
<feature type="binding site" evidence="3">
    <location>
        <position position="105"/>
    </location>
    <ligand>
        <name>Mg(2+)</name>
        <dbReference type="ChEBI" id="CHEBI:18420"/>
    </ligand>
</feature>
<evidence type="ECO:0000313" key="6">
    <source>
        <dbReference type="EMBL" id="MBP0458155.1"/>
    </source>
</evidence>